<evidence type="ECO:0000256" key="4">
    <source>
        <dbReference type="SAM" id="MobiDB-lite"/>
    </source>
</evidence>
<evidence type="ECO:0008006" key="9">
    <source>
        <dbReference type="Google" id="ProtNLM"/>
    </source>
</evidence>
<sequence>MRFHVVGVGAVGSLLAFHLKRSSRRLLAATAATLPGLGGNSGTSGTSGSDRSDEAQRYLRSLPAPHALPYLPPPHEQGIVLRMRKFAYASRAIRRSDASVAVQRDDVWDKETAFAVIHDGDDYSGIPSSTEPGTKLPRDSESQTVEWGRSYCQQAGFGTEEAIDSIIVATKAQNVLGALQPISQHITRATTIVLVQNGQGVLDLLLERLFQNPETRPNFILASNTHGVFRKGQLHVLHTAFGRLDFGIVPNAYTGNDYEKLLAKQNDGEGDRSGQGEDEKKEEGQGRGIRAEDGSDSEGSRQNEWEAFLPKSAQARRRIERARERSAGIPNAPLLDVGAIPDLPETQTLRATVAMLLNLPLDVHWHPIRGLQMIALRKLAVNACINPLTALSEVENGQLLGNGSAEEAMRDVCTEASQVLEAQILRSHHAALARDTEREAGQEGGEEQANEDVRDLMLTPTSLPGYSSQTGVPALDPSLRAGALLAEAKRVARLTARNKSSMLQDVMNGAKTTEIQFINGYLSRLGRSFGIPTPVNDLLVKLVNFKISKNSAPGARSRYPRSGL</sequence>
<dbReference type="STRING" id="215250.A0A316YEG1"/>
<dbReference type="RefSeq" id="XP_025374699.1">
    <property type="nucleotide sequence ID" value="XM_025522761.1"/>
</dbReference>
<evidence type="ECO:0000256" key="1">
    <source>
        <dbReference type="ARBA" id="ARBA00007870"/>
    </source>
</evidence>
<gene>
    <name evidence="7" type="ORF">FA10DRAFT_269454</name>
</gene>
<dbReference type="InterPro" id="IPR008927">
    <property type="entry name" value="6-PGluconate_DH-like_C_sf"/>
</dbReference>
<dbReference type="Gene3D" id="3.40.50.720">
    <property type="entry name" value="NAD(P)-binding Rossmann-like Domain"/>
    <property type="match status" value="1"/>
</dbReference>
<feature type="compositionally biased region" description="Basic and acidic residues" evidence="4">
    <location>
        <begin position="432"/>
        <end position="441"/>
    </location>
</feature>
<dbReference type="Pfam" id="PF08546">
    <property type="entry name" value="ApbA_C"/>
    <property type="match status" value="1"/>
</dbReference>
<dbReference type="SUPFAM" id="SSF51735">
    <property type="entry name" value="NAD(P)-binding Rossmann-fold domains"/>
    <property type="match status" value="1"/>
</dbReference>
<reference evidence="7 8" key="1">
    <citation type="journal article" date="2018" name="Mol. Biol. Evol.">
        <title>Broad Genomic Sampling Reveals a Smut Pathogenic Ancestry of the Fungal Clade Ustilaginomycotina.</title>
        <authorList>
            <person name="Kijpornyongpan T."/>
            <person name="Mondo S.J."/>
            <person name="Barry K."/>
            <person name="Sandor L."/>
            <person name="Lee J."/>
            <person name="Lipzen A."/>
            <person name="Pangilinan J."/>
            <person name="LaButti K."/>
            <person name="Hainaut M."/>
            <person name="Henrissat B."/>
            <person name="Grigoriev I.V."/>
            <person name="Spatafora J.W."/>
            <person name="Aime M.C."/>
        </authorList>
    </citation>
    <scope>NUCLEOTIDE SEQUENCE [LARGE SCALE GENOMIC DNA]</scope>
    <source>
        <strain evidence="7 8">MCA 4198</strain>
    </source>
</reference>
<dbReference type="Gene3D" id="1.10.1040.10">
    <property type="entry name" value="N-(1-d-carboxylethyl)-l-norvaline Dehydrogenase, domain 2"/>
    <property type="match status" value="1"/>
</dbReference>
<dbReference type="InterPro" id="IPR013328">
    <property type="entry name" value="6PGD_dom2"/>
</dbReference>
<dbReference type="EMBL" id="KZ819640">
    <property type="protein sequence ID" value="PWN87501.1"/>
    <property type="molecule type" value="Genomic_DNA"/>
</dbReference>
<dbReference type="GO" id="GO:0005739">
    <property type="term" value="C:mitochondrion"/>
    <property type="evidence" value="ECO:0007669"/>
    <property type="project" value="TreeGrafter"/>
</dbReference>
<dbReference type="InterPro" id="IPR050838">
    <property type="entry name" value="Ketopantoate_reductase"/>
</dbReference>
<feature type="region of interest" description="Disordered" evidence="4">
    <location>
        <begin position="266"/>
        <end position="309"/>
    </location>
</feature>
<dbReference type="InterPro" id="IPR013752">
    <property type="entry name" value="KPA_reductase"/>
</dbReference>
<comment type="similarity">
    <text evidence="1">Belongs to the ketopantoate reductase family.</text>
</comment>
<dbReference type="InterPro" id="IPR036291">
    <property type="entry name" value="NAD(P)-bd_dom_sf"/>
</dbReference>
<dbReference type="GO" id="GO:0050661">
    <property type="term" value="F:NADP binding"/>
    <property type="evidence" value="ECO:0007669"/>
    <property type="project" value="TreeGrafter"/>
</dbReference>
<organism evidence="7 8">
    <name type="scientific">Acaromyces ingoldii</name>
    <dbReference type="NCBI Taxonomy" id="215250"/>
    <lineage>
        <taxon>Eukaryota</taxon>
        <taxon>Fungi</taxon>
        <taxon>Dikarya</taxon>
        <taxon>Basidiomycota</taxon>
        <taxon>Ustilaginomycotina</taxon>
        <taxon>Exobasidiomycetes</taxon>
        <taxon>Exobasidiales</taxon>
        <taxon>Cryptobasidiaceae</taxon>
        <taxon>Acaromyces</taxon>
    </lineage>
</organism>
<dbReference type="OrthoDB" id="73846at2759"/>
<keyword evidence="2" id="KW-0521">NADP</keyword>
<evidence type="ECO:0000256" key="3">
    <source>
        <dbReference type="ARBA" id="ARBA00023002"/>
    </source>
</evidence>
<evidence type="ECO:0000313" key="8">
    <source>
        <dbReference type="Proteomes" id="UP000245768"/>
    </source>
</evidence>
<protein>
    <recommendedName>
        <fullName evidence="9">2-dehydropantoate 2-reductase</fullName>
    </recommendedName>
</protein>
<feature type="region of interest" description="Disordered" evidence="4">
    <location>
        <begin position="432"/>
        <end position="451"/>
    </location>
</feature>
<keyword evidence="8" id="KW-1185">Reference proteome</keyword>
<evidence type="ECO:0000259" key="5">
    <source>
        <dbReference type="Pfam" id="PF02558"/>
    </source>
</evidence>
<dbReference type="GO" id="GO:0008677">
    <property type="term" value="F:2-dehydropantoate 2-reductase activity"/>
    <property type="evidence" value="ECO:0007669"/>
    <property type="project" value="TreeGrafter"/>
</dbReference>
<accession>A0A316YEG1</accession>
<dbReference type="PANTHER" id="PTHR43765">
    <property type="entry name" value="2-DEHYDROPANTOATE 2-REDUCTASE-RELATED"/>
    <property type="match status" value="1"/>
</dbReference>
<feature type="compositionally biased region" description="Basic and acidic residues" evidence="4">
    <location>
        <begin position="266"/>
        <end position="304"/>
    </location>
</feature>
<feature type="domain" description="Ketopantoate reductase N-terminal" evidence="5">
    <location>
        <begin position="159"/>
        <end position="250"/>
    </location>
</feature>
<dbReference type="GeneID" id="37044677"/>
<name>A0A316YEG1_9BASI</name>
<keyword evidence="3" id="KW-0560">Oxidoreductase</keyword>
<feature type="region of interest" description="Disordered" evidence="4">
    <location>
        <begin position="123"/>
        <end position="144"/>
    </location>
</feature>
<dbReference type="FunCoup" id="A0A316YEG1">
    <property type="interactions" value="212"/>
</dbReference>
<evidence type="ECO:0000259" key="6">
    <source>
        <dbReference type="Pfam" id="PF08546"/>
    </source>
</evidence>
<dbReference type="PANTHER" id="PTHR43765:SF2">
    <property type="entry name" value="2-DEHYDROPANTOATE 2-REDUCTASE"/>
    <property type="match status" value="1"/>
</dbReference>
<evidence type="ECO:0000313" key="7">
    <source>
        <dbReference type="EMBL" id="PWN87501.1"/>
    </source>
</evidence>
<dbReference type="Pfam" id="PF02558">
    <property type="entry name" value="ApbA"/>
    <property type="match status" value="1"/>
</dbReference>
<evidence type="ECO:0000256" key="2">
    <source>
        <dbReference type="ARBA" id="ARBA00022857"/>
    </source>
</evidence>
<proteinExistence type="inferred from homology"/>
<dbReference type="Proteomes" id="UP000245768">
    <property type="component" value="Unassembled WGS sequence"/>
</dbReference>
<dbReference type="AlphaFoldDB" id="A0A316YEG1"/>
<dbReference type="InterPro" id="IPR013332">
    <property type="entry name" value="KPR_N"/>
</dbReference>
<dbReference type="InParanoid" id="A0A316YEG1"/>
<feature type="domain" description="Ketopantoate reductase C-terminal" evidence="6">
    <location>
        <begin position="374"/>
        <end position="545"/>
    </location>
</feature>
<dbReference type="SUPFAM" id="SSF48179">
    <property type="entry name" value="6-phosphogluconate dehydrogenase C-terminal domain-like"/>
    <property type="match status" value="1"/>
</dbReference>